<proteinExistence type="predicted"/>
<dbReference type="EMBL" id="JBHSNQ010000048">
    <property type="protein sequence ID" value="MFC5541171.1"/>
    <property type="molecule type" value="Genomic_DNA"/>
</dbReference>
<evidence type="ECO:0000313" key="2">
    <source>
        <dbReference type="Proteomes" id="UP001595978"/>
    </source>
</evidence>
<reference evidence="2" key="1">
    <citation type="journal article" date="2019" name="Int. J. Syst. Evol. Microbiol.">
        <title>The Global Catalogue of Microorganisms (GCM) 10K type strain sequencing project: providing services to taxonomists for standard genome sequencing and annotation.</title>
        <authorList>
            <consortium name="The Broad Institute Genomics Platform"/>
            <consortium name="The Broad Institute Genome Sequencing Center for Infectious Disease"/>
            <person name="Wu L."/>
            <person name="Ma J."/>
        </authorList>
    </citation>
    <scope>NUCLEOTIDE SEQUENCE [LARGE SCALE GENOMIC DNA]</scope>
    <source>
        <strain evidence="2">CCUG 56331</strain>
    </source>
</reference>
<keyword evidence="2" id="KW-1185">Reference proteome</keyword>
<protein>
    <submittedName>
        <fullName evidence="1">Uncharacterized protein</fullName>
    </submittedName>
</protein>
<accession>A0ABW0R9F2</accession>
<gene>
    <name evidence="1" type="ORF">ACFPOH_05180</name>
</gene>
<dbReference type="Proteomes" id="UP001595978">
    <property type="component" value="Unassembled WGS sequence"/>
</dbReference>
<evidence type="ECO:0000313" key="1">
    <source>
        <dbReference type="EMBL" id="MFC5541171.1"/>
    </source>
</evidence>
<sequence length="118" mass="14341">MNNVIDFFSFKKKKQEEQIAKLFQKANSFQNREQIDKLIDEKKLTVEDHKNFLAFLAYSKEKKIEPTELFTAVLKMSKHQFELRYEMNWHAAVQNCLTFLTILKERDQEQYEQFLKEQ</sequence>
<organism evidence="1 2">
    <name type="scientific">Ureibacillus suwonensis</name>
    <dbReference type="NCBI Taxonomy" id="313007"/>
    <lineage>
        <taxon>Bacteria</taxon>
        <taxon>Bacillati</taxon>
        <taxon>Bacillota</taxon>
        <taxon>Bacilli</taxon>
        <taxon>Bacillales</taxon>
        <taxon>Caryophanaceae</taxon>
        <taxon>Ureibacillus</taxon>
    </lineage>
</organism>
<dbReference type="RefSeq" id="WP_342469790.1">
    <property type="nucleotide sequence ID" value="NZ_JBHSNQ010000048.1"/>
</dbReference>
<comment type="caution">
    <text evidence="1">The sequence shown here is derived from an EMBL/GenBank/DDBJ whole genome shotgun (WGS) entry which is preliminary data.</text>
</comment>
<name>A0ABW0R9F2_9BACL</name>